<dbReference type="AlphaFoldDB" id="A0A8H3LEJ6"/>
<dbReference type="InterPro" id="IPR055854">
    <property type="entry name" value="DUF7431"/>
</dbReference>
<dbReference type="Pfam" id="PF24209">
    <property type="entry name" value="DUF7431"/>
    <property type="match status" value="1"/>
</dbReference>
<name>A0A8H3LEJ6_9GLOM</name>
<gene>
    <name evidence="2" type="ORF">RCL2_001197100</name>
</gene>
<reference evidence="2" key="1">
    <citation type="submission" date="2019-10" db="EMBL/GenBank/DDBJ databases">
        <title>Conservation and host-specific expression of non-tandemly repeated heterogenous ribosome RNA gene in arbuscular mycorrhizal fungi.</title>
        <authorList>
            <person name="Maeda T."/>
            <person name="Kobayashi Y."/>
            <person name="Nakagawa T."/>
            <person name="Ezawa T."/>
            <person name="Yamaguchi K."/>
            <person name="Bino T."/>
            <person name="Nishimoto Y."/>
            <person name="Shigenobu S."/>
            <person name="Kawaguchi M."/>
        </authorList>
    </citation>
    <scope>NUCLEOTIDE SEQUENCE</scope>
    <source>
        <strain evidence="2">HR1</strain>
    </source>
</reference>
<protein>
    <recommendedName>
        <fullName evidence="1">DUF7431 domain-containing protein</fullName>
    </recommendedName>
</protein>
<dbReference type="EMBL" id="BLAL01000086">
    <property type="protein sequence ID" value="GES84880.1"/>
    <property type="molecule type" value="Genomic_DNA"/>
</dbReference>
<evidence type="ECO:0000313" key="3">
    <source>
        <dbReference type="Proteomes" id="UP000615446"/>
    </source>
</evidence>
<proteinExistence type="predicted"/>
<feature type="domain" description="DUF7431" evidence="1">
    <location>
        <begin position="545"/>
        <end position="800"/>
    </location>
</feature>
<accession>A0A8H3LEJ6</accession>
<dbReference type="OrthoDB" id="2323167at2759"/>
<evidence type="ECO:0000313" key="2">
    <source>
        <dbReference type="EMBL" id="GES84880.1"/>
    </source>
</evidence>
<organism evidence="2 3">
    <name type="scientific">Rhizophagus clarus</name>
    <dbReference type="NCBI Taxonomy" id="94130"/>
    <lineage>
        <taxon>Eukaryota</taxon>
        <taxon>Fungi</taxon>
        <taxon>Fungi incertae sedis</taxon>
        <taxon>Mucoromycota</taxon>
        <taxon>Glomeromycotina</taxon>
        <taxon>Glomeromycetes</taxon>
        <taxon>Glomerales</taxon>
        <taxon>Glomeraceae</taxon>
        <taxon>Rhizophagus</taxon>
    </lineage>
</organism>
<comment type="caution">
    <text evidence="2">The sequence shown here is derived from an EMBL/GenBank/DDBJ whole genome shotgun (WGS) entry which is preliminary data.</text>
</comment>
<sequence length="900" mass="104259">MPTEKNIKVIVRDNKCSLLRLNTADKLEKIREILEDDEKIKMDDEILFSQPDFSGVVENNKESELSLKDIIKNNTLCLTPTKIINVIVRDDGRSSSLQFDTADKLKRIREILEKDEKIKMDDELLFSQLTDSSGIIERNKESELSLNDIIKNNTLCLIPTKIIKVIVRDDIRSSSLRLDIANKLKKIREILEKDEKIKMDYELSFSQLTGSSGVVERNKESDLSLKDIIKNNTLYLIPTKIIKVRVIEDAGKSSLLRLDTADKLKRIREILEGDEKIKMDYKLSFSWSIDSSDIKDAKEVKRDEESDLSLKNIIGDSTLYLIKKHDYSDLKDRLGLGHGRILTPNEINIKISKEEVCTMEIIELEKSSLDHGGSKKDGDFNSKKGWVNKISAFFNGKVEMMNYGSTGLTLHEECISYKSTKIPKITLKLGKFQPNPMFIEEVEKALKSNNQKNFDKIYKDFGQFIPTEVTLGGIVYYETSSEVTESVLIGENRLSLIKFDKDEWIKSLEKHDTWECIEFRNPKSIFEILDEGLREEVCKFFGKKILYYNAISYKCHLEHGYKVKVELPYETIKDEKADCSVFATVVDEEEKKNDFFNCQIYHPQNEKSQLIIHCFQKNHQTSRQLKIAFMIVGYDINFNPNNFNDFNDFNGIQLKVLKNTRVFKSVQRSSFLGIPVLKELNDKPIVIGHYFSKNKNEDNIETNEATEINVEANVFSYNLSNKQYDEPSNFDFHVLVISGIPKTYGTFPFTKIDLEKWPNIGTEKNKYISVYSVDESCGPIFLKQKKKEFKLKHVTCKCNKPYISKKMSKSKTCILCENTSDRTSKEVNCTYFVSTIRFPSYEFEDTLSFSRNFPFRAAFSFGYKFRPSLWPDLWMRGDLVARTLITGISIWILSWMQEEK</sequence>
<evidence type="ECO:0000259" key="1">
    <source>
        <dbReference type="Pfam" id="PF24209"/>
    </source>
</evidence>
<dbReference type="Proteomes" id="UP000615446">
    <property type="component" value="Unassembled WGS sequence"/>
</dbReference>